<protein>
    <submittedName>
        <fullName evidence="2">Uncharacterized protein</fullName>
    </submittedName>
</protein>
<organism evidence="3">
    <name type="scientific">Harpegnathos saltator</name>
    <name type="common">Jerdon's jumping ant</name>
    <dbReference type="NCBI Taxonomy" id="610380"/>
    <lineage>
        <taxon>Eukaryota</taxon>
        <taxon>Metazoa</taxon>
        <taxon>Ecdysozoa</taxon>
        <taxon>Arthropoda</taxon>
        <taxon>Hexapoda</taxon>
        <taxon>Insecta</taxon>
        <taxon>Pterygota</taxon>
        <taxon>Neoptera</taxon>
        <taxon>Endopterygota</taxon>
        <taxon>Hymenoptera</taxon>
        <taxon>Apocrita</taxon>
        <taxon>Aculeata</taxon>
        <taxon>Formicoidea</taxon>
        <taxon>Formicidae</taxon>
        <taxon>Ponerinae</taxon>
        <taxon>Ponerini</taxon>
        <taxon>Harpegnathos</taxon>
    </lineage>
</organism>
<dbReference type="Proteomes" id="UP000008237">
    <property type="component" value="Unassembled WGS sequence"/>
</dbReference>
<dbReference type="InParanoid" id="E2C3B9"/>
<sequence>MINEKVVEEIDFALHSVFHLVEIATIAVSKVSLSGRCSTGGSGSGQAEPVRRPGGACDRRFPKDGCRCSTGGSGSGQAESTRRFRKQNVVGSGFWVRGWRAARELEETRLLGRIENGATEERAREVSADIKTTEWT</sequence>
<reference evidence="2 3" key="1">
    <citation type="journal article" date="2010" name="Science">
        <title>Genomic comparison of the ants Camponotus floridanus and Harpegnathos saltator.</title>
        <authorList>
            <person name="Bonasio R."/>
            <person name="Zhang G."/>
            <person name="Ye C."/>
            <person name="Mutti N.S."/>
            <person name="Fang X."/>
            <person name="Qin N."/>
            <person name="Donahue G."/>
            <person name="Yang P."/>
            <person name="Li Q."/>
            <person name="Li C."/>
            <person name="Zhang P."/>
            <person name="Huang Z."/>
            <person name="Berger S.L."/>
            <person name="Reinberg D."/>
            <person name="Wang J."/>
            <person name="Liebig J."/>
        </authorList>
    </citation>
    <scope>NUCLEOTIDE SEQUENCE [LARGE SCALE GENOMIC DNA]</scope>
    <source>
        <strain evidence="2 3">R22 G/1</strain>
    </source>
</reference>
<name>E2C3B9_HARSA</name>
<evidence type="ECO:0000256" key="1">
    <source>
        <dbReference type="SAM" id="MobiDB-lite"/>
    </source>
</evidence>
<evidence type="ECO:0000313" key="2">
    <source>
        <dbReference type="EMBL" id="EFN77565.1"/>
    </source>
</evidence>
<proteinExistence type="predicted"/>
<feature type="region of interest" description="Disordered" evidence="1">
    <location>
        <begin position="37"/>
        <end position="56"/>
    </location>
</feature>
<dbReference type="EMBL" id="GL452318">
    <property type="protein sequence ID" value="EFN77565.1"/>
    <property type="molecule type" value="Genomic_DNA"/>
</dbReference>
<accession>E2C3B9</accession>
<gene>
    <name evidence="2" type="ORF">EAI_16551</name>
</gene>
<evidence type="ECO:0000313" key="3">
    <source>
        <dbReference type="Proteomes" id="UP000008237"/>
    </source>
</evidence>
<dbReference type="AlphaFoldDB" id="E2C3B9"/>
<keyword evidence="3" id="KW-1185">Reference proteome</keyword>